<dbReference type="PANTHER" id="PTHR43819:SF1">
    <property type="entry name" value="ARCHAEAL-TYPE GLUTAMATE SYNTHASE [NADPH]"/>
    <property type="match status" value="1"/>
</dbReference>
<evidence type="ECO:0000313" key="3">
    <source>
        <dbReference type="EMBL" id="KAG5177857.1"/>
    </source>
</evidence>
<organism evidence="3 4">
    <name type="scientific">Tribonema minus</name>
    <dbReference type="NCBI Taxonomy" id="303371"/>
    <lineage>
        <taxon>Eukaryota</taxon>
        <taxon>Sar</taxon>
        <taxon>Stramenopiles</taxon>
        <taxon>Ochrophyta</taxon>
        <taxon>PX clade</taxon>
        <taxon>Xanthophyceae</taxon>
        <taxon>Tribonematales</taxon>
        <taxon>Tribonemataceae</taxon>
        <taxon>Tribonema</taxon>
    </lineage>
</organism>
<dbReference type="EMBL" id="JAFCMP010000521">
    <property type="protein sequence ID" value="KAG5177857.1"/>
    <property type="molecule type" value="Genomic_DNA"/>
</dbReference>
<sequence>MIGATAVLFVANPAQGAIAAVPVALFWYRGLKDMAQDSHTVLRNFPVLGHIRFLLEASDCKAASLRPEIRQYFIESDTDSVPFSRAQRSIVYQRAKLQTDNLPFGTRRNTYGEGYEWIKHSLSPVHLDDACGRKVVGGPHCKQPYSASIMNVSAMSYGSISKNAVLALNGGAKMGGFYHNTGEGGLSKYHLEPGGDIVWNIGTGYFGCRAEDGSFSPTAFSANASRPQVKMIEIKLSQGAKPAHGGILPAAKVSADIAEARGVPQGMDCISPPGHSEFAGPAGLVRFADRSAALSDAPSLLCSAFISCVGNHVELAGIVRAMQESGSGPDFINIDGGEGGTGAAPPEFSNSVGTPLVDAVALATDLLIGAGIRERVTVICAGKVLSGFSIVRNMALGADICNSARAMMFALGCIQASRPDTLRNMMLKVCQSTLYASVCAPY</sequence>
<comment type="similarity">
    <text evidence="1">Belongs to the glutamate synthase family.</text>
</comment>
<reference evidence="3" key="1">
    <citation type="submission" date="2021-02" db="EMBL/GenBank/DDBJ databases">
        <title>First Annotated Genome of the Yellow-green Alga Tribonema minus.</title>
        <authorList>
            <person name="Mahan K.M."/>
        </authorList>
    </citation>
    <scope>NUCLEOTIDE SEQUENCE</scope>
    <source>
        <strain evidence="3">UTEX B ZZ1240</strain>
    </source>
</reference>
<name>A0A835YM27_9STRA</name>
<dbReference type="PIRSF" id="PIRSF006429">
    <property type="entry name" value="GOGAT_lg_2"/>
    <property type="match status" value="1"/>
</dbReference>
<dbReference type="AlphaFoldDB" id="A0A835YM27"/>
<dbReference type="InterPro" id="IPR002932">
    <property type="entry name" value="Glu_synthdom"/>
</dbReference>
<feature type="domain" description="Glutamate synthase" evidence="2">
    <location>
        <begin position="150"/>
        <end position="417"/>
    </location>
</feature>
<dbReference type="GO" id="GO:0006537">
    <property type="term" value="P:glutamate biosynthetic process"/>
    <property type="evidence" value="ECO:0007669"/>
    <property type="project" value="InterPro"/>
</dbReference>
<dbReference type="SUPFAM" id="SSF51395">
    <property type="entry name" value="FMN-linked oxidoreductases"/>
    <property type="match status" value="1"/>
</dbReference>
<dbReference type="PANTHER" id="PTHR43819">
    <property type="entry name" value="ARCHAEAL-TYPE GLUTAMATE SYNTHASE [NADPH]"/>
    <property type="match status" value="1"/>
</dbReference>
<protein>
    <recommendedName>
        <fullName evidence="2">Glutamate synthase domain-containing protein</fullName>
    </recommendedName>
</protein>
<accession>A0A835YM27</accession>
<comment type="caution">
    <text evidence="3">The sequence shown here is derived from an EMBL/GenBank/DDBJ whole genome shotgun (WGS) entry which is preliminary data.</text>
</comment>
<dbReference type="InterPro" id="IPR024188">
    <property type="entry name" value="GltB"/>
</dbReference>
<dbReference type="CDD" id="cd02808">
    <property type="entry name" value="GltS_FMN"/>
    <property type="match status" value="1"/>
</dbReference>
<dbReference type="OrthoDB" id="2127336at2759"/>
<dbReference type="GO" id="GO:0015930">
    <property type="term" value="F:glutamate synthase activity"/>
    <property type="evidence" value="ECO:0007669"/>
    <property type="project" value="InterPro"/>
</dbReference>
<dbReference type="Gene3D" id="3.20.20.70">
    <property type="entry name" value="Aldolase class I"/>
    <property type="match status" value="1"/>
</dbReference>
<proteinExistence type="inferred from homology"/>
<gene>
    <name evidence="3" type="ORF">JKP88DRAFT_270645</name>
</gene>
<dbReference type="Proteomes" id="UP000664859">
    <property type="component" value="Unassembled WGS sequence"/>
</dbReference>
<dbReference type="InterPro" id="IPR013785">
    <property type="entry name" value="Aldolase_TIM"/>
</dbReference>
<keyword evidence="4" id="KW-1185">Reference proteome</keyword>
<evidence type="ECO:0000259" key="2">
    <source>
        <dbReference type="Pfam" id="PF01645"/>
    </source>
</evidence>
<dbReference type="Pfam" id="PF01645">
    <property type="entry name" value="Glu_synthase"/>
    <property type="match status" value="1"/>
</dbReference>
<evidence type="ECO:0000313" key="4">
    <source>
        <dbReference type="Proteomes" id="UP000664859"/>
    </source>
</evidence>
<evidence type="ECO:0000256" key="1">
    <source>
        <dbReference type="ARBA" id="ARBA00009716"/>
    </source>
</evidence>